<evidence type="ECO:0000256" key="1">
    <source>
        <dbReference type="SAM" id="Phobius"/>
    </source>
</evidence>
<dbReference type="Proteomes" id="UP000663828">
    <property type="component" value="Unassembled WGS sequence"/>
</dbReference>
<organism evidence="2 3">
    <name type="scientific">Adineta ricciae</name>
    <name type="common">Rotifer</name>
    <dbReference type="NCBI Taxonomy" id="249248"/>
    <lineage>
        <taxon>Eukaryota</taxon>
        <taxon>Metazoa</taxon>
        <taxon>Spiralia</taxon>
        <taxon>Gnathifera</taxon>
        <taxon>Rotifera</taxon>
        <taxon>Eurotatoria</taxon>
        <taxon>Bdelloidea</taxon>
        <taxon>Adinetida</taxon>
        <taxon>Adinetidae</taxon>
        <taxon>Adineta</taxon>
    </lineage>
</organism>
<accession>A0A815ZZG5</accession>
<evidence type="ECO:0000313" key="3">
    <source>
        <dbReference type="Proteomes" id="UP000663828"/>
    </source>
</evidence>
<protein>
    <submittedName>
        <fullName evidence="2">Uncharacterized protein</fullName>
    </submittedName>
</protein>
<evidence type="ECO:0000313" key="2">
    <source>
        <dbReference type="EMBL" id="CAF1589968.1"/>
    </source>
</evidence>
<dbReference type="AlphaFoldDB" id="A0A815ZZG5"/>
<dbReference type="PANTHER" id="PTHR46579:SF1">
    <property type="entry name" value="F5_8 TYPE C DOMAIN-CONTAINING PROTEIN"/>
    <property type="match status" value="1"/>
</dbReference>
<sequence>MYMELHLTKREPAKHMADLIGYQCSPIETTFYDTKHMSIFFRALVEELVMLEEGVIFKINDDNDTSVFTRIFLIGACCDKPAQALLQHLPEPTAAFDCGRCEVQDFMVRTEHDDNVRSFAMILNAIEETDLRSNTRYDNLLNLKLLHEQMRESFSGGKKKSLIEQQKEAEKGILGPCILRELSFFYVGRGFMADTLHNVYMDAFKRLIPLWFDSDYRFEDWSIKSRLNELQLVFRKLHLPSNTSRLLRCLTLYSKFKANEMRILLLYGYVIFKNILGTKYYNHFLKLVLMMHFIRKSTN</sequence>
<dbReference type="PANTHER" id="PTHR46579">
    <property type="entry name" value="F5/8 TYPE C DOMAIN-CONTAINING PROTEIN-RELATED"/>
    <property type="match status" value="1"/>
</dbReference>
<keyword evidence="1" id="KW-0812">Transmembrane</keyword>
<name>A0A815ZZG5_ADIRI</name>
<proteinExistence type="predicted"/>
<reference evidence="2" key="1">
    <citation type="submission" date="2021-02" db="EMBL/GenBank/DDBJ databases">
        <authorList>
            <person name="Nowell W R."/>
        </authorList>
    </citation>
    <scope>NUCLEOTIDE SEQUENCE</scope>
</reference>
<comment type="caution">
    <text evidence="2">The sequence shown here is derived from an EMBL/GenBank/DDBJ whole genome shotgun (WGS) entry which is preliminary data.</text>
</comment>
<keyword evidence="1" id="KW-0472">Membrane</keyword>
<gene>
    <name evidence="2" type="ORF">XAT740_LOCUS46448</name>
</gene>
<keyword evidence="1" id="KW-1133">Transmembrane helix</keyword>
<feature type="transmembrane region" description="Helical" evidence="1">
    <location>
        <begin position="263"/>
        <end position="281"/>
    </location>
</feature>
<keyword evidence="3" id="KW-1185">Reference proteome</keyword>
<dbReference type="EMBL" id="CAJNOR010006241">
    <property type="protein sequence ID" value="CAF1589968.1"/>
    <property type="molecule type" value="Genomic_DNA"/>
</dbReference>